<sequence>MTITGPAPAISSSPRQVARRSVGWIVVGAIAILVAAIGFLTTGGHGPGVALDASNAAPAGAKALAEVLRQQGVDVTSASSLAQVRDLAPGDGTILVYDPQGYLDEGRFTELQTHAATLVVVDPGFAALHALAPDVHNAGAAAGNGILTADCPVAAANRAQTIEPTVKSPTLRVTSGAAPATGCFSTGNGGFAFVSSTANGTTLHLVGSPSLLDNEGVVRAGNAALALNLLGEHPSLVWYLPTLRDVAANGPPDLNALTPGWVTPLVLLLVVVVIAAAVWRGRRFGPLVVENLPVVVRSGETMEGRARLYQRSSARLRALDSIRIGTIGRLGAAVGLPSTASVWEVCDTVAALTGTDRSVVRDLLVDAQPRTDAQLVSLSDRLARLESATLNAVNPANDRPTGRMEP</sequence>
<comment type="caution">
    <text evidence="3">The sequence shown here is derived from an EMBL/GenBank/DDBJ whole genome shotgun (WGS) entry which is preliminary data.</text>
</comment>
<feature type="domain" description="DUF4350" evidence="2">
    <location>
        <begin position="54"/>
        <end position="230"/>
    </location>
</feature>
<keyword evidence="1" id="KW-1133">Transmembrane helix</keyword>
<evidence type="ECO:0000313" key="4">
    <source>
        <dbReference type="Proteomes" id="UP000474967"/>
    </source>
</evidence>
<accession>A0A6L9Y0D3</accession>
<keyword evidence="4" id="KW-1185">Reference proteome</keyword>
<evidence type="ECO:0000259" key="2">
    <source>
        <dbReference type="Pfam" id="PF14258"/>
    </source>
</evidence>
<dbReference type="InterPro" id="IPR025646">
    <property type="entry name" value="DUF4350"/>
</dbReference>
<keyword evidence="1" id="KW-0812">Transmembrane</keyword>
<evidence type="ECO:0000313" key="3">
    <source>
        <dbReference type="EMBL" id="NEN07046.1"/>
    </source>
</evidence>
<protein>
    <submittedName>
        <fullName evidence="3">DUF4350 domain-containing protein</fullName>
    </submittedName>
</protein>
<dbReference type="RefSeq" id="WP_163290506.1">
    <property type="nucleotide sequence ID" value="NZ_JAAGWY010000003.1"/>
</dbReference>
<organism evidence="3 4">
    <name type="scientific">Leifsonia tongyongensis</name>
    <dbReference type="NCBI Taxonomy" id="1268043"/>
    <lineage>
        <taxon>Bacteria</taxon>
        <taxon>Bacillati</taxon>
        <taxon>Actinomycetota</taxon>
        <taxon>Actinomycetes</taxon>
        <taxon>Micrococcales</taxon>
        <taxon>Microbacteriaceae</taxon>
        <taxon>Leifsonia</taxon>
    </lineage>
</organism>
<dbReference type="Proteomes" id="UP000474967">
    <property type="component" value="Unassembled WGS sequence"/>
</dbReference>
<reference evidence="3 4" key="1">
    <citation type="journal article" date="2014" name="J. Microbiol.">
        <title>Diaminobutyricibacter tongyongensis gen. nov., sp. nov. and Homoserinibacter gongjuensis gen. nov., sp. nov. belong to the family Microbacteriaceae.</title>
        <authorList>
            <person name="Kim S.J."/>
            <person name="Ahn J.H."/>
            <person name="Weon H.Y."/>
            <person name="Hamada M."/>
            <person name="Suzuki K."/>
            <person name="Kwon S.W."/>
        </authorList>
    </citation>
    <scope>NUCLEOTIDE SEQUENCE [LARGE SCALE GENOMIC DNA]</scope>
    <source>
        <strain evidence="3 4">NBRC 108724</strain>
    </source>
</reference>
<dbReference type="AlphaFoldDB" id="A0A6L9Y0D3"/>
<dbReference type="EMBL" id="JAAGWY010000003">
    <property type="protein sequence ID" value="NEN07046.1"/>
    <property type="molecule type" value="Genomic_DNA"/>
</dbReference>
<feature type="transmembrane region" description="Helical" evidence="1">
    <location>
        <begin position="21"/>
        <end position="40"/>
    </location>
</feature>
<proteinExistence type="predicted"/>
<feature type="transmembrane region" description="Helical" evidence="1">
    <location>
        <begin position="261"/>
        <end position="279"/>
    </location>
</feature>
<keyword evidence="1" id="KW-0472">Membrane</keyword>
<evidence type="ECO:0000256" key="1">
    <source>
        <dbReference type="SAM" id="Phobius"/>
    </source>
</evidence>
<name>A0A6L9Y0D3_9MICO</name>
<dbReference type="Pfam" id="PF14258">
    <property type="entry name" value="DUF4350"/>
    <property type="match status" value="1"/>
</dbReference>
<gene>
    <name evidence="3" type="ORF">G3T36_14370</name>
</gene>